<comment type="caution">
    <text evidence="3">The sequence shown here is derived from an EMBL/GenBank/DDBJ whole genome shotgun (WGS) entry which is preliminary data.</text>
</comment>
<proteinExistence type="inferred from homology"/>
<dbReference type="InterPro" id="IPR029044">
    <property type="entry name" value="Nucleotide-diphossugar_trans"/>
</dbReference>
<gene>
    <name evidence="3" type="ORF">CKM354_000169600</name>
</gene>
<dbReference type="AlphaFoldDB" id="A0A9P3CE13"/>
<evidence type="ECO:0000256" key="2">
    <source>
        <dbReference type="SAM" id="SignalP"/>
    </source>
</evidence>
<protein>
    <submittedName>
        <fullName evidence="3">Uncharacterized protein</fullName>
    </submittedName>
</protein>
<dbReference type="Gene3D" id="3.90.550.20">
    <property type="match status" value="1"/>
</dbReference>
<evidence type="ECO:0000256" key="1">
    <source>
        <dbReference type="ARBA" id="ARBA00009003"/>
    </source>
</evidence>
<dbReference type="OrthoDB" id="409543at2759"/>
<feature type="chain" id="PRO_5040375550" evidence="2">
    <location>
        <begin position="22"/>
        <end position="341"/>
    </location>
</feature>
<dbReference type="GeneID" id="68287271"/>
<evidence type="ECO:0000313" key="4">
    <source>
        <dbReference type="Proteomes" id="UP000825890"/>
    </source>
</evidence>
<comment type="similarity">
    <text evidence="1">Belongs to the glycosyltransferase 32 family.</text>
</comment>
<dbReference type="EMBL" id="BOLY01000001">
    <property type="protein sequence ID" value="GIZ38275.1"/>
    <property type="molecule type" value="Genomic_DNA"/>
</dbReference>
<dbReference type="PANTHER" id="PTHR46830:SF2">
    <property type="entry name" value="ALPHA-1,4-N-ACETYLGLUCOSAMINYLTRANSFERASE"/>
    <property type="match status" value="1"/>
</dbReference>
<dbReference type="RefSeq" id="XP_044652762.1">
    <property type="nucleotide sequence ID" value="XM_044796827.1"/>
</dbReference>
<name>A0A9P3CE13_9PEZI</name>
<organism evidence="3 4">
    <name type="scientific">Cercospora kikuchii</name>
    <dbReference type="NCBI Taxonomy" id="84275"/>
    <lineage>
        <taxon>Eukaryota</taxon>
        <taxon>Fungi</taxon>
        <taxon>Dikarya</taxon>
        <taxon>Ascomycota</taxon>
        <taxon>Pezizomycotina</taxon>
        <taxon>Dothideomycetes</taxon>
        <taxon>Dothideomycetidae</taxon>
        <taxon>Mycosphaerellales</taxon>
        <taxon>Mycosphaerellaceae</taxon>
        <taxon>Cercospora</taxon>
    </lineage>
</organism>
<accession>A0A9P3CE13</accession>
<dbReference type="GO" id="GO:1901135">
    <property type="term" value="P:carbohydrate derivative metabolic process"/>
    <property type="evidence" value="ECO:0007669"/>
    <property type="project" value="UniProtKB-ARBA"/>
</dbReference>
<reference evidence="3 4" key="1">
    <citation type="submission" date="2021-01" db="EMBL/GenBank/DDBJ databases">
        <title>Cercospora kikuchii MAFF 305040 whole genome shotgun sequence.</title>
        <authorList>
            <person name="Kashiwa T."/>
            <person name="Suzuki T."/>
        </authorList>
    </citation>
    <scope>NUCLEOTIDE SEQUENCE [LARGE SCALE GENOMIC DNA]</scope>
    <source>
        <strain evidence="3 4">MAFF 305040</strain>
    </source>
</reference>
<keyword evidence="2" id="KW-0732">Signal</keyword>
<dbReference type="Proteomes" id="UP000825890">
    <property type="component" value="Unassembled WGS sequence"/>
</dbReference>
<dbReference type="SUPFAM" id="SSF53448">
    <property type="entry name" value="Nucleotide-diphospho-sugar transferases"/>
    <property type="match status" value="1"/>
</dbReference>
<feature type="signal peptide" evidence="2">
    <location>
        <begin position="1"/>
        <end position="21"/>
    </location>
</feature>
<dbReference type="Pfam" id="PF04488">
    <property type="entry name" value="Gly_transf_sug"/>
    <property type="match status" value="1"/>
</dbReference>
<dbReference type="PANTHER" id="PTHR46830">
    <property type="entry name" value="TRANSFERASE, PUTATIVE-RELATED"/>
    <property type="match status" value="1"/>
</dbReference>
<evidence type="ECO:0000313" key="3">
    <source>
        <dbReference type="EMBL" id="GIZ38275.1"/>
    </source>
</evidence>
<dbReference type="InterPro" id="IPR007577">
    <property type="entry name" value="GlycoTrfase_DXD_sugar-bd_CS"/>
</dbReference>
<keyword evidence="4" id="KW-1185">Reference proteome</keyword>
<sequence length="341" mass="38973">MLPLRLPGLLLITLLILFLYSQRTSLVTRINQLEWQVERRVVEWDWKDTPEEKLCRAADHTTPKHSKNAIPNIVHFILLAREGAEVDLSYAQYLAIKAAILRMDASQVKIHTNGIDATNKWLRDVASKVVLETVDTTGILDHHGIPIANMDLPHQTDILRIAILLREGGIYMDTDVYVLKPFTDVLDSYRDTLMGHEGGNRYGLCNAVIVSRAGSEFLVKWQKTYTTFDPKKWNEHSVLMPKKLQVKYPELLCPLSPSVFFWPTWGKDHIRYMHEPMSPADVNSLLHNMTAFGGAMYENQLTIHAWSTSSKEHLQQLSPEFVMGTDTRFNILLREVANATL</sequence>